<evidence type="ECO:0000256" key="2">
    <source>
        <dbReference type="SAM" id="SignalP"/>
    </source>
</evidence>
<feature type="chain" id="PRO_5046179824" evidence="2">
    <location>
        <begin position="27"/>
        <end position="231"/>
    </location>
</feature>
<protein>
    <submittedName>
        <fullName evidence="3">Uncharacterized protein</fullName>
    </submittedName>
</protein>
<evidence type="ECO:0000313" key="4">
    <source>
        <dbReference type="Proteomes" id="UP001500571"/>
    </source>
</evidence>
<feature type="signal peptide" evidence="2">
    <location>
        <begin position="1"/>
        <end position="26"/>
    </location>
</feature>
<dbReference type="RefSeq" id="WP_344048325.1">
    <property type="nucleotide sequence ID" value="NZ_BAAAPB010000008.1"/>
</dbReference>
<sequence length="231" mass="24250">MTSTLKAVALAIGTLALLLGPGGASAHDDDQPRNLDLTASAHPSDASPDDSDQAVDVSSTWRRTVRADTTALSSTTCDGCHADATTLQVLYVNHSHDVAVDNAAVAWSQCAGCGGTALSVQVVVLVDGRRVKADNRALATNAACDRCNTAALAYQLVVVSPDRSRLSKGAVQDLRDWVAAQSEALRAPAASSRRLRGHRPSARAERAADTLEGLVNDDLGSRTRELDVQQR</sequence>
<organism evidence="3 4">
    <name type="scientific">Nocardioides panacihumi</name>
    <dbReference type="NCBI Taxonomy" id="400774"/>
    <lineage>
        <taxon>Bacteria</taxon>
        <taxon>Bacillati</taxon>
        <taxon>Actinomycetota</taxon>
        <taxon>Actinomycetes</taxon>
        <taxon>Propionibacteriales</taxon>
        <taxon>Nocardioidaceae</taxon>
        <taxon>Nocardioides</taxon>
    </lineage>
</organism>
<keyword evidence="4" id="KW-1185">Reference proteome</keyword>
<accession>A0ABP5D9Q9</accession>
<feature type="region of interest" description="Disordered" evidence="1">
    <location>
        <begin position="23"/>
        <end position="58"/>
    </location>
</feature>
<dbReference type="Proteomes" id="UP001500571">
    <property type="component" value="Unassembled WGS sequence"/>
</dbReference>
<reference evidence="4" key="1">
    <citation type="journal article" date="2019" name="Int. J. Syst. Evol. Microbiol.">
        <title>The Global Catalogue of Microorganisms (GCM) 10K type strain sequencing project: providing services to taxonomists for standard genome sequencing and annotation.</title>
        <authorList>
            <consortium name="The Broad Institute Genomics Platform"/>
            <consortium name="The Broad Institute Genome Sequencing Center for Infectious Disease"/>
            <person name="Wu L."/>
            <person name="Ma J."/>
        </authorList>
    </citation>
    <scope>NUCLEOTIDE SEQUENCE [LARGE SCALE GENOMIC DNA]</scope>
    <source>
        <strain evidence="4">JCM 15309</strain>
    </source>
</reference>
<keyword evidence="2" id="KW-0732">Signal</keyword>
<evidence type="ECO:0000256" key="1">
    <source>
        <dbReference type="SAM" id="MobiDB-lite"/>
    </source>
</evidence>
<gene>
    <name evidence="3" type="ORF">GCM10009798_41960</name>
</gene>
<proteinExistence type="predicted"/>
<evidence type="ECO:0000313" key="3">
    <source>
        <dbReference type="EMBL" id="GAA1976372.1"/>
    </source>
</evidence>
<comment type="caution">
    <text evidence="3">The sequence shown here is derived from an EMBL/GenBank/DDBJ whole genome shotgun (WGS) entry which is preliminary data.</text>
</comment>
<name>A0ABP5D9Q9_9ACTN</name>
<feature type="region of interest" description="Disordered" evidence="1">
    <location>
        <begin position="189"/>
        <end position="210"/>
    </location>
</feature>
<dbReference type="EMBL" id="BAAAPB010000008">
    <property type="protein sequence ID" value="GAA1976372.1"/>
    <property type="molecule type" value="Genomic_DNA"/>
</dbReference>